<name>A0A8X6WX90_9ARAC</name>
<dbReference type="AlphaFoldDB" id="A0A8X6WX90"/>
<proteinExistence type="predicted"/>
<evidence type="ECO:0000256" key="1">
    <source>
        <dbReference type="SAM" id="MobiDB-lite"/>
    </source>
</evidence>
<accession>A0A8X6WX90</accession>
<evidence type="ECO:0000313" key="2">
    <source>
        <dbReference type="EMBL" id="GFY42983.1"/>
    </source>
</evidence>
<feature type="region of interest" description="Disordered" evidence="1">
    <location>
        <begin position="1"/>
        <end position="24"/>
    </location>
</feature>
<gene>
    <name evidence="2" type="ORF">TNIN_148621</name>
</gene>
<evidence type="ECO:0000313" key="3">
    <source>
        <dbReference type="Proteomes" id="UP000886998"/>
    </source>
</evidence>
<dbReference type="Proteomes" id="UP000886998">
    <property type="component" value="Unassembled WGS sequence"/>
</dbReference>
<organism evidence="2 3">
    <name type="scientific">Trichonephila inaurata madagascariensis</name>
    <dbReference type="NCBI Taxonomy" id="2747483"/>
    <lineage>
        <taxon>Eukaryota</taxon>
        <taxon>Metazoa</taxon>
        <taxon>Ecdysozoa</taxon>
        <taxon>Arthropoda</taxon>
        <taxon>Chelicerata</taxon>
        <taxon>Arachnida</taxon>
        <taxon>Araneae</taxon>
        <taxon>Araneomorphae</taxon>
        <taxon>Entelegynae</taxon>
        <taxon>Araneoidea</taxon>
        <taxon>Nephilidae</taxon>
        <taxon>Trichonephila</taxon>
        <taxon>Trichonephila inaurata</taxon>
    </lineage>
</organism>
<protein>
    <submittedName>
        <fullName evidence="2">Uncharacterized protein</fullName>
    </submittedName>
</protein>
<reference evidence="2" key="1">
    <citation type="submission" date="2020-08" db="EMBL/GenBank/DDBJ databases">
        <title>Multicomponent nature underlies the extraordinary mechanical properties of spider dragline silk.</title>
        <authorList>
            <person name="Kono N."/>
            <person name="Nakamura H."/>
            <person name="Mori M."/>
            <person name="Yoshida Y."/>
            <person name="Ohtoshi R."/>
            <person name="Malay A.D."/>
            <person name="Moran D.A.P."/>
            <person name="Tomita M."/>
            <person name="Numata K."/>
            <person name="Arakawa K."/>
        </authorList>
    </citation>
    <scope>NUCLEOTIDE SEQUENCE</scope>
</reference>
<comment type="caution">
    <text evidence="2">The sequence shown here is derived from an EMBL/GenBank/DDBJ whole genome shotgun (WGS) entry which is preliminary data.</text>
</comment>
<keyword evidence="3" id="KW-1185">Reference proteome</keyword>
<dbReference type="EMBL" id="BMAV01003410">
    <property type="protein sequence ID" value="GFY42983.1"/>
    <property type="molecule type" value="Genomic_DNA"/>
</dbReference>
<sequence>MIHNTPTLRQIKTNTRREKLKRRGKKKKENVQIFILINTPDFFIPEDLGILSLRGYSWNTLMDKNAILHTPLSATGSLFGLHSSTLRSSSVRIIDSDIT</sequence>
<feature type="compositionally biased region" description="Polar residues" evidence="1">
    <location>
        <begin position="1"/>
        <end position="13"/>
    </location>
</feature>